<reference evidence="7 8" key="1">
    <citation type="submission" date="2019-06" db="EMBL/GenBank/DDBJ databases">
        <title>A chromosomal-level reference genome of Carpinus fangiana (Coryloideae, Betulaceae).</title>
        <authorList>
            <person name="Yang X."/>
            <person name="Wang Z."/>
            <person name="Zhang L."/>
            <person name="Hao G."/>
            <person name="Liu J."/>
            <person name="Yang Y."/>
        </authorList>
    </citation>
    <scope>NUCLEOTIDE SEQUENCE [LARGE SCALE GENOMIC DNA]</scope>
    <source>
        <strain evidence="7">Cfa_2016G</strain>
        <tissue evidence="7">Leaf</tissue>
    </source>
</reference>
<dbReference type="EMBL" id="CM017328">
    <property type="protein sequence ID" value="KAE8125710.1"/>
    <property type="molecule type" value="Genomic_DNA"/>
</dbReference>
<evidence type="ECO:0000256" key="3">
    <source>
        <dbReference type="ARBA" id="ARBA00022833"/>
    </source>
</evidence>
<keyword evidence="2 4" id="KW-0863">Zinc-finger</keyword>
<name>A0A5N6RWL2_9ROSI</name>
<feature type="domain" description="B box-type" evidence="6">
    <location>
        <begin position="69"/>
        <end position="110"/>
    </location>
</feature>
<dbReference type="AlphaFoldDB" id="A0A5N6RWL2"/>
<dbReference type="InterPro" id="IPR049808">
    <property type="entry name" value="CONSTANS-like_Bbox1"/>
</dbReference>
<gene>
    <name evidence="7" type="ORF">FH972_020485</name>
</gene>
<proteinExistence type="predicted"/>
<dbReference type="PANTHER" id="PTHR31717:SF60">
    <property type="entry name" value="B-BOX TYPE ZINC FINGER FAMILY PROTEIN"/>
    <property type="match status" value="1"/>
</dbReference>
<dbReference type="Proteomes" id="UP000327013">
    <property type="component" value="Chromosome 8"/>
</dbReference>
<sequence>MPLDTEGPGSMKARQVSECQPVSTVVVKRDLKGIYLLQKQSQLLNWRNPIVLRHKSKASSETPVIHDGCELCGNAARMYCEADQASLCWDCDEKVHCANFLVARHSRSLLCHVCQSPTPWNASGPKLTLTVSVCDGCVESHRRSVVPWSGTSSEPPPPPASSSGSEEDGEEELSTAFSALKRARESTDLDSDNEIGCSSVRLASGALASDEASSSGSTRATKQRRLADAIQPEGAREESRSTAIISTLRRLQTDEIVNGDDAAATVLGICKLSRDHSR</sequence>
<keyword evidence="3" id="KW-0862">Zinc</keyword>
<feature type="compositionally biased region" description="Polar residues" evidence="5">
    <location>
        <begin position="211"/>
        <end position="220"/>
    </location>
</feature>
<protein>
    <recommendedName>
        <fullName evidence="6">B box-type domain-containing protein</fullName>
    </recommendedName>
</protein>
<evidence type="ECO:0000313" key="7">
    <source>
        <dbReference type="EMBL" id="KAE8125710.1"/>
    </source>
</evidence>
<keyword evidence="1" id="KW-0479">Metal-binding</keyword>
<evidence type="ECO:0000313" key="8">
    <source>
        <dbReference type="Proteomes" id="UP000327013"/>
    </source>
</evidence>
<dbReference type="PROSITE" id="PS50119">
    <property type="entry name" value="ZF_BBOX"/>
    <property type="match status" value="1"/>
</dbReference>
<evidence type="ECO:0000259" key="6">
    <source>
        <dbReference type="PROSITE" id="PS50119"/>
    </source>
</evidence>
<accession>A0A5N6RWL2</accession>
<evidence type="ECO:0000256" key="2">
    <source>
        <dbReference type="ARBA" id="ARBA00022771"/>
    </source>
</evidence>
<dbReference type="InterPro" id="IPR000315">
    <property type="entry name" value="Znf_B-box"/>
</dbReference>
<evidence type="ECO:0000256" key="1">
    <source>
        <dbReference type="ARBA" id="ARBA00022723"/>
    </source>
</evidence>
<dbReference type="SMART" id="SM00336">
    <property type="entry name" value="BBOX"/>
    <property type="match status" value="1"/>
</dbReference>
<organism evidence="7 8">
    <name type="scientific">Carpinus fangiana</name>
    <dbReference type="NCBI Taxonomy" id="176857"/>
    <lineage>
        <taxon>Eukaryota</taxon>
        <taxon>Viridiplantae</taxon>
        <taxon>Streptophyta</taxon>
        <taxon>Embryophyta</taxon>
        <taxon>Tracheophyta</taxon>
        <taxon>Spermatophyta</taxon>
        <taxon>Magnoliopsida</taxon>
        <taxon>eudicotyledons</taxon>
        <taxon>Gunneridae</taxon>
        <taxon>Pentapetalae</taxon>
        <taxon>rosids</taxon>
        <taxon>fabids</taxon>
        <taxon>Fagales</taxon>
        <taxon>Betulaceae</taxon>
        <taxon>Carpinus</taxon>
    </lineage>
</organism>
<dbReference type="CDD" id="cd19821">
    <property type="entry name" value="Bbox1_BBX-like"/>
    <property type="match status" value="1"/>
</dbReference>
<keyword evidence="8" id="KW-1185">Reference proteome</keyword>
<evidence type="ECO:0000256" key="5">
    <source>
        <dbReference type="SAM" id="MobiDB-lite"/>
    </source>
</evidence>
<dbReference type="Pfam" id="PF00643">
    <property type="entry name" value="zf-B_box"/>
    <property type="match status" value="1"/>
</dbReference>
<dbReference type="PANTHER" id="PTHR31717">
    <property type="entry name" value="ZINC FINGER PROTEIN CONSTANS-LIKE 10"/>
    <property type="match status" value="1"/>
</dbReference>
<dbReference type="OrthoDB" id="153872at2759"/>
<dbReference type="GO" id="GO:0008270">
    <property type="term" value="F:zinc ion binding"/>
    <property type="evidence" value="ECO:0007669"/>
    <property type="project" value="UniProtKB-KW"/>
</dbReference>
<evidence type="ECO:0000256" key="4">
    <source>
        <dbReference type="PROSITE-ProRule" id="PRU00024"/>
    </source>
</evidence>
<feature type="region of interest" description="Disordered" evidence="5">
    <location>
        <begin position="208"/>
        <end position="241"/>
    </location>
</feature>
<feature type="region of interest" description="Disordered" evidence="5">
    <location>
        <begin position="145"/>
        <end position="175"/>
    </location>
</feature>